<evidence type="ECO:0000313" key="7">
    <source>
        <dbReference type="Proteomes" id="UP000265489"/>
    </source>
</evidence>
<feature type="transmembrane region" description="Helical" evidence="5">
    <location>
        <begin position="108"/>
        <end position="128"/>
    </location>
</feature>
<evidence type="ECO:0000256" key="3">
    <source>
        <dbReference type="ARBA" id="ARBA00022989"/>
    </source>
</evidence>
<dbReference type="GeneID" id="66580479"/>
<comment type="caution">
    <text evidence="6">The sequence shown here is derived from an EMBL/GenBank/DDBJ whole genome shotgun (WGS) entry which is preliminary data.</text>
</comment>
<evidence type="ECO:0000256" key="5">
    <source>
        <dbReference type="SAM" id="Phobius"/>
    </source>
</evidence>
<evidence type="ECO:0000256" key="2">
    <source>
        <dbReference type="ARBA" id="ARBA00022692"/>
    </source>
</evidence>
<feature type="transmembrane region" description="Helical" evidence="5">
    <location>
        <begin position="67"/>
        <end position="88"/>
    </location>
</feature>
<dbReference type="EMBL" id="QRYQ01000030">
    <property type="protein sequence ID" value="RGU89390.1"/>
    <property type="molecule type" value="Genomic_DNA"/>
</dbReference>
<organism evidence="6 7">
    <name type="scientific">Holdemanella biformis</name>
    <dbReference type="NCBI Taxonomy" id="1735"/>
    <lineage>
        <taxon>Bacteria</taxon>
        <taxon>Bacillati</taxon>
        <taxon>Bacillota</taxon>
        <taxon>Erysipelotrichia</taxon>
        <taxon>Erysipelotrichales</taxon>
        <taxon>Erysipelotrichaceae</taxon>
        <taxon>Holdemanella</taxon>
    </lineage>
</organism>
<reference evidence="6 7" key="1">
    <citation type="submission" date="2018-08" db="EMBL/GenBank/DDBJ databases">
        <title>A genome reference for cultivated species of the human gut microbiota.</title>
        <authorList>
            <person name="Zou Y."/>
            <person name="Xue W."/>
            <person name="Luo G."/>
        </authorList>
    </citation>
    <scope>NUCLEOTIDE SEQUENCE [LARGE SCALE GENOMIC DNA]</scope>
    <source>
        <strain evidence="6 7">AF15-20</strain>
    </source>
</reference>
<evidence type="ECO:0000256" key="4">
    <source>
        <dbReference type="ARBA" id="ARBA00023136"/>
    </source>
</evidence>
<proteinExistence type="predicted"/>
<dbReference type="PANTHER" id="PTHR35529">
    <property type="entry name" value="MANGANESE EFFLUX PUMP MNTP-RELATED"/>
    <property type="match status" value="1"/>
</dbReference>
<evidence type="ECO:0000256" key="1">
    <source>
        <dbReference type="ARBA" id="ARBA00022475"/>
    </source>
</evidence>
<keyword evidence="2 5" id="KW-0812">Transmembrane</keyword>
<protein>
    <submittedName>
        <fullName evidence="6">Uncharacterized protein</fullName>
    </submittedName>
</protein>
<keyword evidence="3 5" id="KW-1133">Transmembrane helix</keyword>
<feature type="transmembrane region" description="Helical" evidence="5">
    <location>
        <begin position="162"/>
        <end position="183"/>
    </location>
</feature>
<feature type="transmembrane region" description="Helical" evidence="5">
    <location>
        <begin position="135"/>
        <end position="156"/>
    </location>
</feature>
<dbReference type="Pfam" id="PF02659">
    <property type="entry name" value="Mntp"/>
    <property type="match status" value="1"/>
</dbReference>
<dbReference type="RefSeq" id="WP_118325853.1">
    <property type="nucleotide sequence ID" value="NZ_CATXNH010000082.1"/>
</dbReference>
<evidence type="ECO:0000313" key="6">
    <source>
        <dbReference type="EMBL" id="RGU89390.1"/>
    </source>
</evidence>
<gene>
    <name evidence="6" type="ORF">DWW32_11570</name>
</gene>
<dbReference type="Proteomes" id="UP000265489">
    <property type="component" value="Unassembled WGS sequence"/>
</dbReference>
<keyword evidence="1" id="KW-1003">Cell membrane</keyword>
<name>A0A395W7C1_9FIRM</name>
<sequence>MLIFGILCICLSLDVFVCALEQGASIRNIRFSKALVYGLIFALCSSGMFLLGHGMSTHIFGRPLAILNKYVAIFVFLILGNGMIIYSFKRGKFVERLQEFDTKQIIKLALIGGLDCFFVGVGCYYMNLPYLMESFVLFLIVLAGYMIHFYIGYYNGARYQKVYYFLCGVVYLFMSLSLIFKLIRL</sequence>
<dbReference type="PANTHER" id="PTHR35529:SF1">
    <property type="entry name" value="MANGANESE EFFLUX PUMP MNTP-RELATED"/>
    <property type="match status" value="1"/>
</dbReference>
<dbReference type="InterPro" id="IPR003810">
    <property type="entry name" value="Mntp/YtaF"/>
</dbReference>
<keyword evidence="4 5" id="KW-0472">Membrane</keyword>
<feature type="transmembrane region" description="Helical" evidence="5">
    <location>
        <begin position="35"/>
        <end position="55"/>
    </location>
</feature>
<dbReference type="AlphaFoldDB" id="A0A395W7C1"/>
<accession>A0A395W7C1</accession>